<dbReference type="RefSeq" id="WP_308957010.1">
    <property type="nucleotide sequence ID" value="NZ_JAVICY010000026.1"/>
</dbReference>
<gene>
    <name evidence="2" type="ORF">RFH51_14730</name>
</gene>
<feature type="signal peptide" evidence="1">
    <location>
        <begin position="1"/>
        <end position="30"/>
    </location>
</feature>
<name>A0AAW8JMD9_9GAMM</name>
<organism evidence="2 3">
    <name type="scientific">Acinetobacter gerneri</name>
    <dbReference type="NCBI Taxonomy" id="202952"/>
    <lineage>
        <taxon>Bacteria</taxon>
        <taxon>Pseudomonadati</taxon>
        <taxon>Pseudomonadota</taxon>
        <taxon>Gammaproteobacteria</taxon>
        <taxon>Moraxellales</taxon>
        <taxon>Moraxellaceae</taxon>
        <taxon>Acinetobacter</taxon>
    </lineage>
</organism>
<feature type="chain" id="PRO_5043589036" evidence="1">
    <location>
        <begin position="31"/>
        <end position="261"/>
    </location>
</feature>
<accession>A0AAW8JMD9</accession>
<reference evidence="2" key="1">
    <citation type="submission" date="2023-08" db="EMBL/GenBank/DDBJ databases">
        <title>Emergence of clinically-relevant ST2 carbapenem-resistant Acinetobacter baumannii strains in hospital sewages in Zhejiang, East of China.</title>
        <authorList>
            <person name="Kaichao C."/>
            <person name="Zhang R."/>
        </authorList>
    </citation>
    <scope>NUCLEOTIDE SEQUENCE</scope>
    <source>
        <strain evidence="2">M-SY-60</strain>
    </source>
</reference>
<evidence type="ECO:0000313" key="2">
    <source>
        <dbReference type="EMBL" id="MDQ9072711.1"/>
    </source>
</evidence>
<sequence length="261" mass="29634">MRFNRSRTQGFSKRILAGLYTLSVALCVHAGSNDEFKPVFPKYNPSPNIHYKMLVENIGNVQLNQGKISAIGVAIDSPFSDDRDLYRDYQDCKSKACTIKFELNESLRSQFKIAFLPGIGSVLMPKEWIIKQADMGPSGVASAMIMSPKQDEVITIYNSSACIGCGMRPATLYFPKLTKESIKNEYGYISDPHKYINIVHPKNNVAYFSYQIPNYPNKTHGLAFYSDGDFNFQEIQVSLKPEHQTWARYILNFYQATHLDP</sequence>
<protein>
    <submittedName>
        <fullName evidence="2">DUF4850 domain-containing protein</fullName>
    </submittedName>
</protein>
<dbReference type="AlphaFoldDB" id="A0AAW8JMD9"/>
<keyword evidence="1" id="KW-0732">Signal</keyword>
<dbReference type="Proteomes" id="UP001243195">
    <property type="component" value="Unassembled WGS sequence"/>
</dbReference>
<evidence type="ECO:0000313" key="3">
    <source>
        <dbReference type="Proteomes" id="UP001243195"/>
    </source>
</evidence>
<dbReference type="InterPro" id="IPR032322">
    <property type="entry name" value="DUF4850"/>
</dbReference>
<dbReference type="EMBL" id="JAVIDA010000024">
    <property type="protein sequence ID" value="MDQ9072711.1"/>
    <property type="molecule type" value="Genomic_DNA"/>
</dbReference>
<dbReference type="Pfam" id="PF16142">
    <property type="entry name" value="DUF4850"/>
    <property type="match status" value="1"/>
</dbReference>
<evidence type="ECO:0000256" key="1">
    <source>
        <dbReference type="SAM" id="SignalP"/>
    </source>
</evidence>
<proteinExistence type="predicted"/>
<comment type="caution">
    <text evidence="2">The sequence shown here is derived from an EMBL/GenBank/DDBJ whole genome shotgun (WGS) entry which is preliminary data.</text>
</comment>